<name>A0A1G4UPB0_9HYPH</name>
<reference evidence="2" key="1">
    <citation type="submission" date="2016-10" db="EMBL/GenBank/DDBJ databases">
        <authorList>
            <person name="Varghese N."/>
            <person name="Submissions S."/>
        </authorList>
    </citation>
    <scope>NUCLEOTIDE SEQUENCE [LARGE SCALE GENOMIC DNA]</scope>
    <source>
        <strain evidence="2">CGMCC 1.1761</strain>
    </source>
</reference>
<organism evidence="1 2">
    <name type="scientific">Ancylobacter rudongensis</name>
    <dbReference type="NCBI Taxonomy" id="177413"/>
    <lineage>
        <taxon>Bacteria</taxon>
        <taxon>Pseudomonadati</taxon>
        <taxon>Pseudomonadota</taxon>
        <taxon>Alphaproteobacteria</taxon>
        <taxon>Hyphomicrobiales</taxon>
        <taxon>Xanthobacteraceae</taxon>
        <taxon>Ancylobacter</taxon>
    </lineage>
</organism>
<sequence>MTATRAKCATIAWKQGEGATIELQLADGSTTSFLIDHPDADFGMRIQPGHPKPTEQMAAIISHGLSRDEMRGVLDAVAPLNGPMAVVE</sequence>
<keyword evidence="2" id="KW-1185">Reference proteome</keyword>
<accession>A0A1G4UPB0</accession>
<dbReference type="RefSeq" id="WP_091444061.1">
    <property type="nucleotide sequence ID" value="NZ_FMTP01000010.1"/>
</dbReference>
<dbReference type="AlphaFoldDB" id="A0A1G4UPB0"/>
<dbReference type="STRING" id="177413.SAMN05660859_0039"/>
<proteinExistence type="predicted"/>
<gene>
    <name evidence="1" type="ORF">SAMN05660859_0039</name>
</gene>
<evidence type="ECO:0000313" key="1">
    <source>
        <dbReference type="EMBL" id="SCW95483.1"/>
    </source>
</evidence>
<evidence type="ECO:0000313" key="2">
    <source>
        <dbReference type="Proteomes" id="UP000198889"/>
    </source>
</evidence>
<protein>
    <submittedName>
        <fullName evidence="1">Uncharacterized protein</fullName>
    </submittedName>
</protein>
<dbReference type="EMBL" id="FMTP01000010">
    <property type="protein sequence ID" value="SCW95483.1"/>
    <property type="molecule type" value="Genomic_DNA"/>
</dbReference>
<dbReference type="Proteomes" id="UP000198889">
    <property type="component" value="Unassembled WGS sequence"/>
</dbReference>